<dbReference type="AlphaFoldDB" id="A0A9W4XPN5"/>
<dbReference type="EMBL" id="CAOQHR010000001">
    <property type="protein sequence ID" value="CAI6253056.1"/>
    <property type="molecule type" value="Genomic_DNA"/>
</dbReference>
<dbReference type="PANTHER" id="PTHR48079:SF6">
    <property type="entry name" value="NAD(P)-BINDING DOMAIN-CONTAINING PROTEIN-RELATED"/>
    <property type="match status" value="1"/>
</dbReference>
<dbReference type="InterPro" id="IPR036291">
    <property type="entry name" value="NAD(P)-bd_dom_sf"/>
</dbReference>
<dbReference type="Pfam" id="PF01370">
    <property type="entry name" value="Epimerase"/>
    <property type="match status" value="1"/>
</dbReference>
<gene>
    <name evidence="3" type="ORF">PDIGIT_LOCUS1048</name>
</gene>
<reference evidence="3" key="1">
    <citation type="submission" date="2023-01" db="EMBL/GenBank/DDBJ databases">
        <authorList>
            <person name="Van Ghelder C."/>
            <person name="Rancurel C."/>
        </authorList>
    </citation>
    <scope>NUCLEOTIDE SEQUENCE</scope>
    <source>
        <strain evidence="3">CNCM I-4278</strain>
    </source>
</reference>
<evidence type="ECO:0000313" key="4">
    <source>
        <dbReference type="Proteomes" id="UP001152607"/>
    </source>
</evidence>
<feature type="domain" description="NAD-dependent epimerase/dehydratase" evidence="1">
    <location>
        <begin position="171"/>
        <end position="247"/>
    </location>
</feature>
<accession>A0A9W4XPN5</accession>
<dbReference type="Proteomes" id="UP001152607">
    <property type="component" value="Unassembled WGS sequence"/>
</dbReference>
<evidence type="ECO:0000313" key="3">
    <source>
        <dbReference type="EMBL" id="CAI6253056.1"/>
    </source>
</evidence>
<dbReference type="GO" id="GO:0005737">
    <property type="term" value="C:cytoplasm"/>
    <property type="evidence" value="ECO:0007669"/>
    <property type="project" value="TreeGrafter"/>
</dbReference>
<comment type="caution">
    <text evidence="3">The sequence shown here is derived from an EMBL/GenBank/DDBJ whole genome shotgun (WGS) entry which is preliminary data.</text>
</comment>
<evidence type="ECO:0008006" key="5">
    <source>
        <dbReference type="Google" id="ProtNLM"/>
    </source>
</evidence>
<dbReference type="PANTHER" id="PTHR48079">
    <property type="entry name" value="PROTEIN YEEZ"/>
    <property type="match status" value="1"/>
</dbReference>
<dbReference type="InterPro" id="IPR001509">
    <property type="entry name" value="Epimerase_deHydtase"/>
</dbReference>
<proteinExistence type="predicted"/>
<feature type="domain" description="NAD(P)-binding" evidence="2">
    <location>
        <begin position="10"/>
        <end position="99"/>
    </location>
</feature>
<evidence type="ECO:0000259" key="2">
    <source>
        <dbReference type="Pfam" id="PF13460"/>
    </source>
</evidence>
<dbReference type="OrthoDB" id="2130169at2759"/>
<dbReference type="SUPFAM" id="SSF51735">
    <property type="entry name" value="NAD(P)-binding Rossmann-fold domains"/>
    <property type="match status" value="1"/>
</dbReference>
<evidence type="ECO:0000259" key="1">
    <source>
        <dbReference type="Pfam" id="PF01370"/>
    </source>
</evidence>
<name>A0A9W4XPN5_9PLEO</name>
<dbReference type="Gene3D" id="3.40.50.720">
    <property type="entry name" value="NAD(P)-binding Rossmann-like Domain"/>
    <property type="match status" value="2"/>
</dbReference>
<dbReference type="InterPro" id="IPR016040">
    <property type="entry name" value="NAD(P)-bd_dom"/>
</dbReference>
<dbReference type="GO" id="GO:0004029">
    <property type="term" value="F:aldehyde dehydrogenase (NAD+) activity"/>
    <property type="evidence" value="ECO:0007669"/>
    <property type="project" value="TreeGrafter"/>
</dbReference>
<dbReference type="InterPro" id="IPR051783">
    <property type="entry name" value="NAD(P)-dependent_oxidoreduct"/>
</dbReference>
<keyword evidence="4" id="KW-1185">Reference proteome</keyword>
<organism evidence="3 4">
    <name type="scientific">Periconia digitata</name>
    <dbReference type="NCBI Taxonomy" id="1303443"/>
    <lineage>
        <taxon>Eukaryota</taxon>
        <taxon>Fungi</taxon>
        <taxon>Dikarya</taxon>
        <taxon>Ascomycota</taxon>
        <taxon>Pezizomycotina</taxon>
        <taxon>Dothideomycetes</taxon>
        <taxon>Pleosporomycetidae</taxon>
        <taxon>Pleosporales</taxon>
        <taxon>Massarineae</taxon>
        <taxon>Periconiaceae</taxon>
        <taxon>Periconia</taxon>
    </lineage>
</organism>
<dbReference type="Pfam" id="PF13460">
    <property type="entry name" value="NAD_binding_10"/>
    <property type="match status" value="1"/>
</dbReference>
<protein>
    <recommendedName>
        <fullName evidence="5">NAD(P)-binding domain-containing protein</fullName>
    </recommendedName>
</protein>
<sequence length="357" mass="39344">MATPKIFITGATGYIGGDTLHVLYEKHPDWNYAALVRTEQKAEPVKNAFPKVRIVIGNLDDADILEKEAAAADVVIQTDTADASDNEPAARAIAKGLAQHTKQKPGFWLHTGGTGILAWEDMRDMDNRLGTHSDRTYNDWAGVQDLTSLPSDAFHRNIDELVLEAGRNGGQGGGIRTAIVCPPTIFGRGRGPSNARSRQAYEMAKFILKEKYVPIIGKGETLWNNVHVHDLSELFVLLAEAAVSGKRNDDEELWGEKGYFLTDAAEHKWADLARKMGEKAVELGLVKTDGGAKLEEKKLAKQEALDRAGFEAVSWGLNSRGKAERGNKTVGWVPNKGKIEDYVEEILKDEKERLDQE</sequence>